<keyword evidence="1" id="KW-0472">Membrane</keyword>
<reference evidence="2 3" key="1">
    <citation type="submission" date="2023-07" db="EMBL/GenBank/DDBJ databases">
        <title>Genomic Encyclopedia of Type Strains, Phase IV (KMG-IV): sequencing the most valuable type-strain genomes for metagenomic binning, comparative biology and taxonomic classification.</title>
        <authorList>
            <person name="Goeker M."/>
        </authorList>
    </citation>
    <scope>NUCLEOTIDE SEQUENCE [LARGE SCALE GENOMIC DNA]</scope>
    <source>
        <strain evidence="2 3">DSM 100301</strain>
    </source>
</reference>
<gene>
    <name evidence="2" type="ORF">QO005_000589</name>
</gene>
<sequence length="75" mass="7508">MNETKPWYGSRAVWGALVAIAAGGLQVAGIDLGLAEQGQMADLLMALASAVGGLVALYGRLAARSAITGKGRPPG</sequence>
<accession>A0ABU0I7R9</accession>
<feature type="transmembrane region" description="Helical" evidence="1">
    <location>
        <begin position="44"/>
        <end position="63"/>
    </location>
</feature>
<keyword evidence="1" id="KW-1133">Transmembrane helix</keyword>
<evidence type="ECO:0000256" key="1">
    <source>
        <dbReference type="SAM" id="Phobius"/>
    </source>
</evidence>
<keyword evidence="1" id="KW-0812">Transmembrane</keyword>
<dbReference type="EMBL" id="JAUSWH010000001">
    <property type="protein sequence ID" value="MDQ0454274.1"/>
    <property type="molecule type" value="Genomic_DNA"/>
</dbReference>
<keyword evidence="3" id="KW-1185">Reference proteome</keyword>
<evidence type="ECO:0000313" key="3">
    <source>
        <dbReference type="Proteomes" id="UP001235269"/>
    </source>
</evidence>
<name>A0ABU0I7R9_9HYPH</name>
<organism evidence="2 3">
    <name type="scientific">Rhizobium paknamense</name>
    <dbReference type="NCBI Taxonomy" id="1206817"/>
    <lineage>
        <taxon>Bacteria</taxon>
        <taxon>Pseudomonadati</taxon>
        <taxon>Pseudomonadota</taxon>
        <taxon>Alphaproteobacteria</taxon>
        <taxon>Hyphomicrobiales</taxon>
        <taxon>Rhizobiaceae</taxon>
        <taxon>Rhizobium/Agrobacterium group</taxon>
        <taxon>Rhizobium</taxon>
    </lineage>
</organism>
<evidence type="ECO:0000313" key="2">
    <source>
        <dbReference type="EMBL" id="MDQ0454274.1"/>
    </source>
</evidence>
<proteinExistence type="predicted"/>
<evidence type="ECO:0008006" key="4">
    <source>
        <dbReference type="Google" id="ProtNLM"/>
    </source>
</evidence>
<feature type="transmembrane region" description="Helical" evidence="1">
    <location>
        <begin position="12"/>
        <end position="32"/>
    </location>
</feature>
<comment type="caution">
    <text evidence="2">The sequence shown here is derived from an EMBL/GenBank/DDBJ whole genome shotgun (WGS) entry which is preliminary data.</text>
</comment>
<dbReference type="RefSeq" id="WP_307156455.1">
    <property type="nucleotide sequence ID" value="NZ_JAUSWH010000001.1"/>
</dbReference>
<protein>
    <recommendedName>
        <fullName evidence="4">Holin</fullName>
    </recommendedName>
</protein>
<dbReference type="Proteomes" id="UP001235269">
    <property type="component" value="Unassembled WGS sequence"/>
</dbReference>